<name>A0A1I5VKL1_9FIRM</name>
<reference evidence="1 2" key="1">
    <citation type="submission" date="2016-10" db="EMBL/GenBank/DDBJ databases">
        <authorList>
            <person name="de Groot N.N."/>
        </authorList>
    </citation>
    <scope>NUCLEOTIDE SEQUENCE [LARGE SCALE GENOMIC DNA]</scope>
    <source>
        <strain evidence="1 2">DSM 20678</strain>
    </source>
</reference>
<dbReference type="EMBL" id="FOXR01000011">
    <property type="protein sequence ID" value="SFQ07847.1"/>
    <property type="molecule type" value="Genomic_DNA"/>
</dbReference>
<evidence type="ECO:0000313" key="2">
    <source>
        <dbReference type="Proteomes" id="UP000198577"/>
    </source>
</evidence>
<accession>A0A1I5VKL1</accession>
<organism evidence="1 2">
    <name type="scientific">Caldicoprobacter faecalis</name>
    <dbReference type="NCBI Taxonomy" id="937334"/>
    <lineage>
        <taxon>Bacteria</taxon>
        <taxon>Bacillati</taxon>
        <taxon>Bacillota</taxon>
        <taxon>Clostridia</taxon>
        <taxon>Caldicoprobacterales</taxon>
        <taxon>Caldicoprobacteraceae</taxon>
        <taxon>Caldicoprobacter</taxon>
    </lineage>
</organism>
<keyword evidence="2" id="KW-1185">Reference proteome</keyword>
<gene>
    <name evidence="1" type="ORF">SAMN05444406_11162</name>
</gene>
<sequence>MVWAESGVAKASFSLRYVGGGGVREWALNVHVNVTDVQGTRRFNCQHLQMHQIWVDDNVLDMR</sequence>
<dbReference type="AlphaFoldDB" id="A0A1I5VKL1"/>
<proteinExistence type="predicted"/>
<dbReference type="RefSeq" id="WP_092282292.1">
    <property type="nucleotide sequence ID" value="NZ_FOXR01000011.1"/>
</dbReference>
<evidence type="ECO:0000313" key="1">
    <source>
        <dbReference type="EMBL" id="SFQ07847.1"/>
    </source>
</evidence>
<dbReference type="Proteomes" id="UP000198577">
    <property type="component" value="Unassembled WGS sequence"/>
</dbReference>
<protein>
    <submittedName>
        <fullName evidence="1">Uncharacterized protein</fullName>
    </submittedName>
</protein>